<dbReference type="AlphaFoldDB" id="A0A2S8F436"/>
<evidence type="ECO:0000313" key="3">
    <source>
        <dbReference type="Proteomes" id="UP000240009"/>
    </source>
</evidence>
<dbReference type="Proteomes" id="UP000240009">
    <property type="component" value="Unassembled WGS sequence"/>
</dbReference>
<feature type="non-terminal residue" evidence="2">
    <location>
        <position position="1"/>
    </location>
</feature>
<evidence type="ECO:0000256" key="1">
    <source>
        <dbReference type="SAM" id="MobiDB-lite"/>
    </source>
</evidence>
<sequence>EGGRRWNVTLRAASEIEAAMKQAKEDVKFEKLESQLRRALLDAGPNGLTKYNIRANSGMSGSKFGPTWDRMISSGKIVPLEIDPTYCYQRYILPPAEEKNETNQSSPPVDAAPTH</sequence>
<reference evidence="2 3" key="1">
    <citation type="submission" date="2018-02" db="EMBL/GenBank/DDBJ databases">
        <title>Comparative genomes isolates from brazilian mangrove.</title>
        <authorList>
            <person name="Araujo J.E."/>
            <person name="Taketani R.G."/>
            <person name="Silva M.C.P."/>
            <person name="Loureco M.V."/>
            <person name="Andreote F.D."/>
        </authorList>
    </citation>
    <scope>NUCLEOTIDE SEQUENCE [LARGE SCALE GENOMIC DNA]</scope>
    <source>
        <strain evidence="2 3">HEX-2 MGV</strain>
    </source>
</reference>
<proteinExistence type="predicted"/>
<feature type="region of interest" description="Disordered" evidence="1">
    <location>
        <begin position="95"/>
        <end position="115"/>
    </location>
</feature>
<gene>
    <name evidence="2" type="ORF">C5Y96_19520</name>
</gene>
<dbReference type="EMBL" id="PUIA01000062">
    <property type="protein sequence ID" value="PQO26911.1"/>
    <property type="molecule type" value="Genomic_DNA"/>
</dbReference>
<protein>
    <submittedName>
        <fullName evidence="2">Uncharacterized protein</fullName>
    </submittedName>
</protein>
<accession>A0A2S8F436</accession>
<name>A0A2S8F436_9BACT</name>
<organism evidence="2 3">
    <name type="scientific">Blastopirellula marina</name>
    <dbReference type="NCBI Taxonomy" id="124"/>
    <lineage>
        <taxon>Bacteria</taxon>
        <taxon>Pseudomonadati</taxon>
        <taxon>Planctomycetota</taxon>
        <taxon>Planctomycetia</taxon>
        <taxon>Pirellulales</taxon>
        <taxon>Pirellulaceae</taxon>
        <taxon>Blastopirellula</taxon>
    </lineage>
</organism>
<evidence type="ECO:0000313" key="2">
    <source>
        <dbReference type="EMBL" id="PQO26911.1"/>
    </source>
</evidence>
<comment type="caution">
    <text evidence="2">The sequence shown here is derived from an EMBL/GenBank/DDBJ whole genome shotgun (WGS) entry which is preliminary data.</text>
</comment>